<evidence type="ECO:0000256" key="8">
    <source>
        <dbReference type="ARBA" id="ARBA00022825"/>
    </source>
</evidence>
<feature type="transmembrane region" description="Helical" evidence="11">
    <location>
        <begin position="85"/>
        <end position="110"/>
    </location>
</feature>
<evidence type="ECO:0000256" key="10">
    <source>
        <dbReference type="ARBA" id="ARBA00023136"/>
    </source>
</evidence>
<name>A0AAW2ZLR7_9EUKA</name>
<reference evidence="14 15" key="1">
    <citation type="submission" date="2024-03" db="EMBL/GenBank/DDBJ databases">
        <title>The Acrasis kona genome and developmental transcriptomes reveal deep origins of eukaryotic multicellular pathways.</title>
        <authorList>
            <person name="Sheikh S."/>
            <person name="Fu C.-J."/>
            <person name="Brown M.W."/>
            <person name="Baldauf S.L."/>
        </authorList>
    </citation>
    <scope>NUCLEOTIDE SEQUENCE [LARGE SCALE GENOMIC DNA]</scope>
    <source>
        <strain evidence="14 15">ATCC MYA-3509</strain>
    </source>
</reference>
<protein>
    <recommendedName>
        <fullName evidence="4">rhomboid protease</fullName>
        <ecNumber evidence="4">3.4.21.105</ecNumber>
    </recommendedName>
</protein>
<dbReference type="PANTHER" id="PTHR22936">
    <property type="entry name" value="RHOMBOID-RELATED"/>
    <property type="match status" value="1"/>
</dbReference>
<accession>A0AAW2ZLR7</accession>
<dbReference type="Gene3D" id="1.20.1540.10">
    <property type="entry name" value="Rhomboid-like"/>
    <property type="match status" value="1"/>
</dbReference>
<feature type="transmembrane region" description="Helical" evidence="11">
    <location>
        <begin position="292"/>
        <end position="316"/>
    </location>
</feature>
<dbReference type="GO" id="GO:0006508">
    <property type="term" value="P:proteolysis"/>
    <property type="evidence" value="ECO:0007669"/>
    <property type="project" value="UniProtKB-KW"/>
</dbReference>
<evidence type="ECO:0000313" key="14">
    <source>
        <dbReference type="EMBL" id="KAL0490303.1"/>
    </source>
</evidence>
<evidence type="ECO:0000256" key="9">
    <source>
        <dbReference type="ARBA" id="ARBA00022989"/>
    </source>
</evidence>
<comment type="subcellular location">
    <subcellularLocation>
        <location evidence="2 11">Membrane</location>
        <topology evidence="2 11">Multi-pass membrane protein</topology>
    </subcellularLocation>
</comment>
<dbReference type="Proteomes" id="UP001431209">
    <property type="component" value="Unassembled WGS sequence"/>
</dbReference>
<feature type="transmembrane region" description="Helical" evidence="11">
    <location>
        <begin position="238"/>
        <end position="256"/>
    </location>
</feature>
<keyword evidence="5 11" id="KW-0645">Protease</keyword>
<feature type="compositionally biased region" description="Basic and acidic residues" evidence="12">
    <location>
        <begin position="1"/>
        <end position="11"/>
    </location>
</feature>
<evidence type="ECO:0000256" key="4">
    <source>
        <dbReference type="ARBA" id="ARBA00013039"/>
    </source>
</evidence>
<gene>
    <name evidence="14" type="ORF">AKO1_009461</name>
</gene>
<keyword evidence="9 11" id="KW-1133">Transmembrane helix</keyword>
<evidence type="ECO:0000256" key="1">
    <source>
        <dbReference type="ARBA" id="ARBA00000156"/>
    </source>
</evidence>
<evidence type="ECO:0000256" key="6">
    <source>
        <dbReference type="ARBA" id="ARBA00022692"/>
    </source>
</evidence>
<feature type="transmembrane region" description="Helical" evidence="11">
    <location>
        <begin position="262"/>
        <end position="280"/>
    </location>
</feature>
<evidence type="ECO:0000256" key="11">
    <source>
        <dbReference type="RuleBase" id="RU362115"/>
    </source>
</evidence>
<dbReference type="EC" id="3.4.21.105" evidence="4"/>
<evidence type="ECO:0000256" key="3">
    <source>
        <dbReference type="ARBA" id="ARBA00009045"/>
    </source>
</evidence>
<feature type="domain" description="Peptidase S54 rhomboid" evidence="13">
    <location>
        <begin position="142"/>
        <end position="281"/>
    </location>
</feature>
<dbReference type="GO" id="GO:0004252">
    <property type="term" value="F:serine-type endopeptidase activity"/>
    <property type="evidence" value="ECO:0007669"/>
    <property type="project" value="InterPro"/>
</dbReference>
<evidence type="ECO:0000259" key="13">
    <source>
        <dbReference type="Pfam" id="PF01694"/>
    </source>
</evidence>
<feature type="transmembrane region" description="Helical" evidence="11">
    <location>
        <begin position="185"/>
        <end position="203"/>
    </location>
</feature>
<evidence type="ECO:0000256" key="2">
    <source>
        <dbReference type="ARBA" id="ARBA00004141"/>
    </source>
</evidence>
<keyword evidence="15" id="KW-1185">Reference proteome</keyword>
<keyword evidence="6 11" id="KW-0812">Transmembrane</keyword>
<comment type="caution">
    <text evidence="11">Lacks conserved residue(s) required for the propagation of feature annotation.</text>
</comment>
<dbReference type="GO" id="GO:0016020">
    <property type="term" value="C:membrane"/>
    <property type="evidence" value="ECO:0007669"/>
    <property type="project" value="UniProtKB-SubCell"/>
</dbReference>
<dbReference type="SUPFAM" id="SSF144091">
    <property type="entry name" value="Rhomboid-like"/>
    <property type="match status" value="1"/>
</dbReference>
<dbReference type="InterPro" id="IPR035952">
    <property type="entry name" value="Rhomboid-like_sf"/>
</dbReference>
<dbReference type="InterPro" id="IPR002610">
    <property type="entry name" value="Peptidase_S54_rhomboid-like"/>
</dbReference>
<proteinExistence type="inferred from homology"/>
<comment type="similarity">
    <text evidence="3 11">Belongs to the peptidase S54 family.</text>
</comment>
<dbReference type="InterPro" id="IPR022764">
    <property type="entry name" value="Peptidase_S54_rhomboid_dom"/>
</dbReference>
<dbReference type="EMBL" id="JAOPGA020001662">
    <property type="protein sequence ID" value="KAL0490303.1"/>
    <property type="molecule type" value="Genomic_DNA"/>
</dbReference>
<feature type="region of interest" description="Disordered" evidence="12">
    <location>
        <begin position="1"/>
        <end position="35"/>
    </location>
</feature>
<evidence type="ECO:0000256" key="5">
    <source>
        <dbReference type="ARBA" id="ARBA00022670"/>
    </source>
</evidence>
<evidence type="ECO:0000256" key="7">
    <source>
        <dbReference type="ARBA" id="ARBA00022801"/>
    </source>
</evidence>
<dbReference type="AlphaFoldDB" id="A0AAW2ZLR7"/>
<organism evidence="14 15">
    <name type="scientific">Acrasis kona</name>
    <dbReference type="NCBI Taxonomy" id="1008807"/>
    <lineage>
        <taxon>Eukaryota</taxon>
        <taxon>Discoba</taxon>
        <taxon>Heterolobosea</taxon>
        <taxon>Tetramitia</taxon>
        <taxon>Eutetramitia</taxon>
        <taxon>Acrasidae</taxon>
        <taxon>Acrasis</taxon>
    </lineage>
</organism>
<keyword evidence="8 11" id="KW-0720">Serine protease</keyword>
<comment type="function">
    <text evidence="11">Serine protease involved in intramembrane proteolysis.</text>
</comment>
<comment type="caution">
    <text evidence="14">The sequence shown here is derived from an EMBL/GenBank/DDBJ whole genome shotgun (WGS) entry which is preliminary data.</text>
</comment>
<sequence length="319" mass="35568">MNIRTFDDYRRPQSPQYEPLNEHGDQRSQSNTQGTQQISDEDQFWSYNLEPGQQPQPYHIFLLCFCPCLIGNQCSPARRGDYIRLLLSFIFWVSIVDIIYFIVTVSVGGFTSPALNPALGPDSDTLYRMGAKSAYAIKVKYEVYRLFSPIFMHAGVFHLLINLLAQLSIGLGYERCWSPLRVVPIYLISGVAGNLFSCCVIFVNDISVGASGAIMGLIGAKLSSLVCRWNKISPSDRAAQIVSVLFTILIVMLWSFSRYIDWASHLGGLMMGVILGFLLFSNHIESKALKVITVVTSILAFVSFFVTLSTVFALVVDAK</sequence>
<dbReference type="Pfam" id="PF01694">
    <property type="entry name" value="Rhomboid"/>
    <property type="match status" value="1"/>
</dbReference>
<dbReference type="PANTHER" id="PTHR22936:SF69">
    <property type="entry name" value="RHOMBOID-LIKE PROTEIN"/>
    <property type="match status" value="1"/>
</dbReference>
<evidence type="ECO:0000256" key="12">
    <source>
        <dbReference type="SAM" id="MobiDB-lite"/>
    </source>
</evidence>
<feature type="transmembrane region" description="Helical" evidence="11">
    <location>
        <begin position="150"/>
        <end position="173"/>
    </location>
</feature>
<comment type="catalytic activity">
    <reaction evidence="1 11">
        <text>Cleaves type-1 transmembrane domains using a catalytic dyad composed of serine and histidine that are contributed by different transmembrane domains.</text>
        <dbReference type="EC" id="3.4.21.105"/>
    </reaction>
</comment>
<keyword evidence="7 11" id="KW-0378">Hydrolase</keyword>
<evidence type="ECO:0000313" key="15">
    <source>
        <dbReference type="Proteomes" id="UP001431209"/>
    </source>
</evidence>
<keyword evidence="10 11" id="KW-0472">Membrane</keyword>